<evidence type="ECO:0000313" key="2">
    <source>
        <dbReference type="EMBL" id="XCD07994.1"/>
    </source>
</evidence>
<reference evidence="2" key="1">
    <citation type="submission" date="2024-03" db="EMBL/GenBank/DDBJ databases">
        <title>Diverse circular DNA viruses in blood, oral, and fecal samples of captive lemurs.</title>
        <authorList>
            <person name="Paietta E.N."/>
            <person name="Kraberger S."/>
            <person name="Lund M.C."/>
            <person name="Custer J.M."/>
            <person name="Vargas K.M."/>
            <person name="Ehmke E.E."/>
            <person name="Yoder A.D."/>
            <person name="Varsani A."/>
        </authorList>
    </citation>
    <scope>NUCLEOTIDE SEQUENCE</scope>
    <source>
        <strain evidence="2">Duke_28FS_110</strain>
    </source>
</reference>
<dbReference type="Pfam" id="PF23343">
    <property type="entry name" value="REP_ORF2-G2P"/>
    <property type="match status" value="1"/>
</dbReference>
<sequence length="339" mass="39566">MACYHPLVGIADGINPGTGKTHYKILPYNEKYFTDAYYKDKVVTIPCGQCVGCRLAYSREWANRCMMELEYHDSAYFVTLTYNDDHLPRSYYPDQETGEALPSFTLNKRDCQLFMKRLRKAKPDDHIRFFLAGEYGDQTFRPHYHAIIFGLHLDDLVLYKKSPQGFLYYNSPCIQRAWSTVVTRENSITPLAVPIGYAVVAEVTWETCAYTARYVMKKLKGADVEFYRKFNIEPPFTLMSRKPGIGRQWYDDHPGLYDYDFINLSTKDGGRKFRPPKYFNRLYDVEYPDKSAELKAFRRAAAEAQKELKLQKTNLSYLDLLAVEEQALKDRIKPLERKL</sequence>
<feature type="domain" description="Replication-associated protein ORF2/G2P" evidence="1">
    <location>
        <begin position="76"/>
        <end position="218"/>
    </location>
</feature>
<name>A0AAU8B6Y6_9VIRU</name>
<protein>
    <submittedName>
        <fullName evidence="2">Replication initiator protein</fullName>
    </submittedName>
</protein>
<evidence type="ECO:0000259" key="1">
    <source>
        <dbReference type="Pfam" id="PF23343"/>
    </source>
</evidence>
<dbReference type="EMBL" id="PP511840">
    <property type="protein sequence ID" value="XCD07994.1"/>
    <property type="molecule type" value="Genomic_DNA"/>
</dbReference>
<dbReference type="InterPro" id="IPR056906">
    <property type="entry name" value="ORF2/G2P_dom"/>
</dbReference>
<accession>A0AAU8B6Y6</accession>
<proteinExistence type="predicted"/>
<organism evidence="2">
    <name type="scientific">Dulem virus 106</name>
    <dbReference type="NCBI Taxonomy" id="3145583"/>
    <lineage>
        <taxon>Viruses</taxon>
        <taxon>Monodnaviria</taxon>
        <taxon>Sangervirae</taxon>
        <taxon>Phixviricota</taxon>
        <taxon>Malgrandaviricetes</taxon>
        <taxon>Petitvirales</taxon>
        <taxon>Microviridae</taxon>
        <taxon>Microvirus</taxon>
    </lineage>
</organism>